<dbReference type="InterPro" id="IPR015421">
    <property type="entry name" value="PyrdxlP-dep_Trfase_major"/>
</dbReference>
<dbReference type="GO" id="GO:0005737">
    <property type="term" value="C:cytoplasm"/>
    <property type="evidence" value="ECO:0007669"/>
    <property type="project" value="TreeGrafter"/>
</dbReference>
<dbReference type="PANTHER" id="PTHR45677">
    <property type="entry name" value="GLUTAMATE DECARBOXYLASE-RELATED"/>
    <property type="match status" value="1"/>
</dbReference>
<dbReference type="PRINTS" id="PR00800">
    <property type="entry name" value="YHDCRBOXLASE"/>
</dbReference>
<evidence type="ECO:0000256" key="5">
    <source>
        <dbReference type="ARBA" id="ARBA00023239"/>
    </source>
</evidence>
<dbReference type="InterPro" id="IPR015422">
    <property type="entry name" value="PyrdxlP-dep_Trfase_small"/>
</dbReference>
<dbReference type="InterPro" id="IPR002129">
    <property type="entry name" value="PyrdxlP-dep_de-COase"/>
</dbReference>
<dbReference type="GO" id="GO:0016831">
    <property type="term" value="F:carboxy-lyase activity"/>
    <property type="evidence" value="ECO:0007669"/>
    <property type="project" value="UniProtKB-KW"/>
</dbReference>
<keyword evidence="3" id="KW-0210">Decarboxylase</keyword>
<protein>
    <submittedName>
        <fullName evidence="8">Putative decarboxylase</fullName>
    </submittedName>
</protein>
<dbReference type="GO" id="GO:0019752">
    <property type="term" value="P:carboxylic acid metabolic process"/>
    <property type="evidence" value="ECO:0007669"/>
    <property type="project" value="InterPro"/>
</dbReference>
<dbReference type="GO" id="GO:0030170">
    <property type="term" value="F:pyridoxal phosphate binding"/>
    <property type="evidence" value="ECO:0007669"/>
    <property type="project" value="InterPro"/>
</dbReference>
<evidence type="ECO:0000256" key="2">
    <source>
        <dbReference type="ARBA" id="ARBA00009533"/>
    </source>
</evidence>
<dbReference type="InterPro" id="IPR010977">
    <property type="entry name" value="Aromatic_deC"/>
</dbReference>
<feature type="modified residue" description="N6-(pyridoxal phosphate)lysine" evidence="6">
    <location>
        <position position="306"/>
    </location>
</feature>
<evidence type="ECO:0000256" key="1">
    <source>
        <dbReference type="ARBA" id="ARBA00001933"/>
    </source>
</evidence>
<sequence length="506" mass="55855">MVSSLFNDKNLALFQMGIKKVVELLSTNMKDNQQPFSGILPHELAVSFQGVDLDKPLDNLDDALTEISDLYLKDAVYFHQPKYLAHLNCPITYQAILADLLATSINTAVETWDQSGGATFIEQSLIDWTVAKIGLGDAADGVFTSGGTQSNLMAMLLARDYQCQQYFGSSNKQQGLAKDFHRLKIFTSQVSHFSIQKAAAILGLGYDAVVSVPCDPYFRMDAVKLAQALEYCHQAGDIPMAVVATAGTTDFGSIDPLGCIAGLAKQYGAWFHVDAAYGGGLLITPHYHHKLAGIEQADSVTIDYHKSFFQPVSCSAFFVKQKKHLSVVTYHAEYLNPLSQQQAGVPDLCNKSIQTTRRFDALKLWLSLRTVGANSLGLALEQVMHLAQQAYSLLSSDSEIEVVHFPQLSTLVFRYLPKNNPNLKLVDETNRFIRTQLSRQGQALIAATKIEGHQYLKFTFLNCTTQIKDVQQVLMLIKQYGEQFLNQALSSQLQGSAIAALEIEHA</sequence>
<dbReference type="CDD" id="cd06450">
    <property type="entry name" value="DOPA_deC_like"/>
    <property type="match status" value="1"/>
</dbReference>
<name>A4CDP7_9GAMM</name>
<dbReference type="HOGENOM" id="CLU_011856_0_4_6"/>
<evidence type="ECO:0000313" key="9">
    <source>
        <dbReference type="Proteomes" id="UP000006201"/>
    </source>
</evidence>
<dbReference type="AlphaFoldDB" id="A4CDP7"/>
<dbReference type="eggNOG" id="COG0076">
    <property type="taxonomic scope" value="Bacteria"/>
</dbReference>
<dbReference type="Gene3D" id="1.20.1650.10">
    <property type="entry name" value="PLP-dependent transferases"/>
    <property type="match status" value="1"/>
</dbReference>
<keyword evidence="5 7" id="KW-0456">Lyase</keyword>
<accession>A4CDP7</accession>
<keyword evidence="4 6" id="KW-0663">Pyridoxal phosphate</keyword>
<gene>
    <name evidence="8" type="ORF">PTD2_05445</name>
</gene>
<comment type="caution">
    <text evidence="8">The sequence shown here is derived from an EMBL/GenBank/DDBJ whole genome shotgun (WGS) entry which is preliminary data.</text>
</comment>
<dbReference type="Gene3D" id="3.90.1150.10">
    <property type="entry name" value="Aspartate Aminotransferase, domain 1"/>
    <property type="match status" value="1"/>
</dbReference>
<keyword evidence="9" id="KW-1185">Reference proteome</keyword>
<dbReference type="InterPro" id="IPR015424">
    <property type="entry name" value="PyrdxlP-dep_Trfase"/>
</dbReference>
<comment type="similarity">
    <text evidence="2 7">Belongs to the group II decarboxylase family.</text>
</comment>
<evidence type="ECO:0000256" key="7">
    <source>
        <dbReference type="RuleBase" id="RU000382"/>
    </source>
</evidence>
<reference evidence="8 9" key="1">
    <citation type="submission" date="2006-02" db="EMBL/GenBank/DDBJ databases">
        <authorList>
            <person name="Moran M.A."/>
            <person name="Kjelleberg S."/>
            <person name="Egan S."/>
            <person name="Saunders N."/>
            <person name="Thomas T."/>
            <person name="Ferriera S."/>
            <person name="Johnson J."/>
            <person name="Kravitz S."/>
            <person name="Halpern A."/>
            <person name="Remington K."/>
            <person name="Beeson K."/>
            <person name="Tran B."/>
            <person name="Rogers Y.-H."/>
            <person name="Friedman R."/>
            <person name="Venter J.C."/>
        </authorList>
    </citation>
    <scope>NUCLEOTIDE SEQUENCE [LARGE SCALE GENOMIC DNA]</scope>
    <source>
        <strain evidence="8 9">D2</strain>
    </source>
</reference>
<evidence type="ECO:0000256" key="4">
    <source>
        <dbReference type="ARBA" id="ARBA00022898"/>
    </source>
</evidence>
<dbReference type="PANTHER" id="PTHR45677:SF8">
    <property type="entry name" value="CYSTEINE SULFINIC ACID DECARBOXYLASE"/>
    <property type="match status" value="1"/>
</dbReference>
<dbReference type="GO" id="GO:0006520">
    <property type="term" value="P:amino acid metabolic process"/>
    <property type="evidence" value="ECO:0007669"/>
    <property type="project" value="InterPro"/>
</dbReference>
<evidence type="ECO:0000256" key="3">
    <source>
        <dbReference type="ARBA" id="ARBA00022793"/>
    </source>
</evidence>
<dbReference type="Proteomes" id="UP000006201">
    <property type="component" value="Unassembled WGS sequence"/>
</dbReference>
<dbReference type="EMBL" id="AAOH01000007">
    <property type="protein sequence ID" value="EAR27089.1"/>
    <property type="molecule type" value="Genomic_DNA"/>
</dbReference>
<dbReference type="Pfam" id="PF00282">
    <property type="entry name" value="Pyridoxal_deC"/>
    <property type="match status" value="1"/>
</dbReference>
<evidence type="ECO:0000313" key="8">
    <source>
        <dbReference type="EMBL" id="EAR27089.1"/>
    </source>
</evidence>
<evidence type="ECO:0000256" key="6">
    <source>
        <dbReference type="PIRSR" id="PIRSR602129-50"/>
    </source>
</evidence>
<dbReference type="STRING" id="87626.PTD2_05445"/>
<comment type="cofactor">
    <cofactor evidence="1 6 7">
        <name>pyridoxal 5'-phosphate</name>
        <dbReference type="ChEBI" id="CHEBI:597326"/>
    </cofactor>
</comment>
<dbReference type="SUPFAM" id="SSF53383">
    <property type="entry name" value="PLP-dependent transferases"/>
    <property type="match status" value="1"/>
</dbReference>
<dbReference type="Gene3D" id="3.40.640.10">
    <property type="entry name" value="Type I PLP-dependent aspartate aminotransferase-like (Major domain)"/>
    <property type="match status" value="1"/>
</dbReference>
<proteinExistence type="inferred from homology"/>
<organism evidence="8 9">
    <name type="scientific">Pseudoalteromonas tunicata D2</name>
    <dbReference type="NCBI Taxonomy" id="87626"/>
    <lineage>
        <taxon>Bacteria</taxon>
        <taxon>Pseudomonadati</taxon>
        <taxon>Pseudomonadota</taxon>
        <taxon>Gammaproteobacteria</taxon>
        <taxon>Alteromonadales</taxon>
        <taxon>Pseudoalteromonadaceae</taxon>
        <taxon>Pseudoalteromonas</taxon>
    </lineage>
</organism>